<feature type="coiled-coil region" evidence="1">
    <location>
        <begin position="644"/>
        <end position="678"/>
    </location>
</feature>
<dbReference type="KEGG" id="fcm:BIW12_13375"/>
<dbReference type="RefSeq" id="WP_071185572.1">
    <property type="nucleotide sequence ID" value="NZ_CP017774.1"/>
</dbReference>
<proteinExistence type="predicted"/>
<dbReference type="InterPro" id="IPR038729">
    <property type="entry name" value="Rad50/SbcC_AAA"/>
</dbReference>
<dbReference type="Pfam" id="PF13476">
    <property type="entry name" value="AAA_23"/>
    <property type="match status" value="1"/>
</dbReference>
<dbReference type="OrthoDB" id="7029750at2"/>
<evidence type="ECO:0000313" key="4">
    <source>
        <dbReference type="Proteomes" id="UP000178198"/>
    </source>
</evidence>
<gene>
    <name evidence="3" type="ORF">BIW12_13375</name>
</gene>
<sequence>MKIKKVEIQAFRAYDKVENGTFDFELNEKEYADFVSLYAPNGFGKTSFYDAIEYGYTNNIDRLLKNKNNKDIAKSEKNISNNEKQYILRNRYSNSDLDSFVKLLTNKAEITRSITIPRRGASDFKFDEKETENKYFREVILSQDWISGFLKEDKPEDRYKTFIEYFGDKELDKYYNTLISLISQNDKEIKKLNDQLKGIQLELKFDGDKDILSKVNEKIELLNEKIKLFNRIDSQTSETAILDLTNSITERLNEIEFEVTKHQNLISDLDTLIVGDETLVSFKKFKDNSDELKKLIDKQKELALILTRFESLKKEKAELASIQDHNAKLTNEKEQKEKILGLFGKYKETIKLTTDKDEEIKNLQSSQDTLDKEISNQKVQLSKVEVQISTTQNEINNINLTIGELPEIEKNILNSGDKIKQLNKDVELKKEELKKNSKNIVSLELFVNELNSALLNIENKIFPSEFDNNFVKYSIQLRKHDDLKKKIEDENKKLNSLQKEIIENDIFQAELDSFISKGLSIINDKKTDTCPLCTQEYNSYTDLADKVANNKLLSKTSNALLNRKNEIEKIISGISEDINETIIQLTGLIKKDISESELKIQELNTQVLNIKQAIIDSETKIDNESKRLSNLRSSISNKPIEEYSKWAKEELDKLSKEIQKHQLDLASLKDKIKNNEEQSQITIKKIDLFKEDRESLVNDNIVNEIKKFFLENYPNDAIESERINKDLVNLSNIQKGYLTKIEKLKIEIEAKENDLASTNEDAVKKELEELNDKIDRLAREVEIYKTNSKKYIDLDISTVEQEAFNTAINNIKKSNNIKISEYQNEVKELSLLSQLKENVLPFLKFEEKRKKQSDLKTSKSLKDKINKKLKEEIGKVSLLIEKQIKSFFYEDLINDLYKRIDPHPDYKKVKFIPDFKDNKPKLNVCVYKEVGDKNFIIPNLYFSQAQLNILSLCIFLAKALNAKDDKGNSIDCIFVDDPIQSMDSINILSTIDLLRSIVVNQQKQIILSTHDENFHNLLKKKIPSNLFKSKFMELETFGKVKANI</sequence>
<evidence type="ECO:0000256" key="1">
    <source>
        <dbReference type="SAM" id="Coils"/>
    </source>
</evidence>
<dbReference type="STRING" id="1306519.BIW12_13375"/>
<reference evidence="3 4" key="1">
    <citation type="submission" date="2016-10" db="EMBL/GenBank/DDBJ databases">
        <title>Complete Genome Sequence of Flavobacterium sp. PK15.</title>
        <authorList>
            <person name="Ekwe A."/>
            <person name="Kim S.B."/>
        </authorList>
    </citation>
    <scope>NUCLEOTIDE SEQUENCE [LARGE SCALE GENOMIC DNA]</scope>
    <source>
        <strain evidence="3 4">PK15</strain>
    </source>
</reference>
<dbReference type="GO" id="GO:0006302">
    <property type="term" value="P:double-strand break repair"/>
    <property type="evidence" value="ECO:0007669"/>
    <property type="project" value="InterPro"/>
</dbReference>
<keyword evidence="4" id="KW-1185">Reference proteome</keyword>
<dbReference type="Proteomes" id="UP000178198">
    <property type="component" value="Chromosome"/>
</dbReference>
<dbReference type="InterPro" id="IPR027417">
    <property type="entry name" value="P-loop_NTPase"/>
</dbReference>
<feature type="coiled-coil region" evidence="1">
    <location>
        <begin position="182"/>
        <end position="232"/>
    </location>
</feature>
<protein>
    <recommendedName>
        <fullName evidence="2">Rad50/SbcC-type AAA domain-containing protein</fullName>
    </recommendedName>
</protein>
<accession>A0A1D9PDE0</accession>
<organism evidence="3 4">
    <name type="scientific">Flavobacterium commune</name>
    <dbReference type="NCBI Taxonomy" id="1306519"/>
    <lineage>
        <taxon>Bacteria</taxon>
        <taxon>Pseudomonadati</taxon>
        <taxon>Bacteroidota</taxon>
        <taxon>Flavobacteriia</taxon>
        <taxon>Flavobacteriales</taxon>
        <taxon>Flavobacteriaceae</taxon>
        <taxon>Flavobacterium</taxon>
    </lineage>
</organism>
<feature type="coiled-coil region" evidence="1">
    <location>
        <begin position="477"/>
        <end position="504"/>
    </location>
</feature>
<dbReference type="PANTHER" id="PTHR32114:SF2">
    <property type="entry name" value="ABC TRANSPORTER ABCH.3"/>
    <property type="match status" value="1"/>
</dbReference>
<keyword evidence="1" id="KW-0175">Coiled coil</keyword>
<dbReference type="PANTHER" id="PTHR32114">
    <property type="entry name" value="ABC TRANSPORTER ABCH.3"/>
    <property type="match status" value="1"/>
</dbReference>
<dbReference type="AlphaFoldDB" id="A0A1D9PDE0"/>
<dbReference type="Gene3D" id="3.40.50.300">
    <property type="entry name" value="P-loop containing nucleotide triphosphate hydrolases"/>
    <property type="match status" value="2"/>
</dbReference>
<feature type="coiled-coil region" evidence="1">
    <location>
        <begin position="734"/>
        <end position="787"/>
    </location>
</feature>
<evidence type="ECO:0000313" key="3">
    <source>
        <dbReference type="EMBL" id="APA00335.1"/>
    </source>
</evidence>
<dbReference type="GO" id="GO:0016887">
    <property type="term" value="F:ATP hydrolysis activity"/>
    <property type="evidence" value="ECO:0007669"/>
    <property type="project" value="InterPro"/>
</dbReference>
<feature type="domain" description="Rad50/SbcC-type AAA" evidence="2">
    <location>
        <begin position="5"/>
        <end position="227"/>
    </location>
</feature>
<feature type="coiled-coil region" evidence="1">
    <location>
        <begin position="282"/>
        <end position="339"/>
    </location>
</feature>
<evidence type="ECO:0000259" key="2">
    <source>
        <dbReference type="Pfam" id="PF13476"/>
    </source>
</evidence>
<dbReference type="EMBL" id="CP017774">
    <property type="protein sequence ID" value="APA00335.1"/>
    <property type="molecule type" value="Genomic_DNA"/>
</dbReference>
<dbReference type="SUPFAM" id="SSF52540">
    <property type="entry name" value="P-loop containing nucleoside triphosphate hydrolases"/>
    <property type="match status" value="1"/>
</dbReference>
<name>A0A1D9PDE0_9FLAO</name>